<sequence length="82" mass="9298">MLKRTYPGSASLFQDIGKKMVVYLRDGHIFIGYLRTLDQYGNIVIHQAVERIHIGKKFCDVHRGILIVRGESIILIGEAVSE</sequence>
<dbReference type="InterPro" id="IPR044642">
    <property type="entry name" value="PTHR15588"/>
</dbReference>
<dbReference type="CDD" id="cd01728">
    <property type="entry name" value="LSm1"/>
    <property type="match status" value="1"/>
</dbReference>
<reference evidence="8" key="1">
    <citation type="submission" date="2019-05" db="EMBL/GenBank/DDBJ databases">
        <title>Annotation for the trematode Fasciolopsis buski.</title>
        <authorList>
            <person name="Choi Y.-J."/>
        </authorList>
    </citation>
    <scope>NUCLEOTIDE SEQUENCE</scope>
    <source>
        <strain evidence="8">HT</strain>
        <tissue evidence="8">Whole worm</tissue>
    </source>
</reference>
<keyword evidence="5 6" id="KW-0687">Ribonucleoprotein</keyword>
<evidence type="ECO:0000313" key="9">
    <source>
        <dbReference type="Proteomes" id="UP000728185"/>
    </source>
</evidence>
<dbReference type="InterPro" id="IPR001163">
    <property type="entry name" value="Sm_dom_euk/arc"/>
</dbReference>
<dbReference type="InterPro" id="IPR034104">
    <property type="entry name" value="Lsm1"/>
</dbReference>
<dbReference type="GO" id="GO:0003729">
    <property type="term" value="F:mRNA binding"/>
    <property type="evidence" value="ECO:0007669"/>
    <property type="project" value="TreeGrafter"/>
</dbReference>
<dbReference type="PANTHER" id="PTHR15588:SF8">
    <property type="entry name" value="U6 SNRNA-ASSOCIATED SM-LIKE PROTEIN LSM1"/>
    <property type="match status" value="1"/>
</dbReference>
<dbReference type="AlphaFoldDB" id="A0A8E0RKC9"/>
<dbReference type="Proteomes" id="UP000728185">
    <property type="component" value="Unassembled WGS sequence"/>
</dbReference>
<evidence type="ECO:0000256" key="5">
    <source>
        <dbReference type="ARBA" id="ARBA00023274"/>
    </source>
</evidence>
<dbReference type="OrthoDB" id="422364at2759"/>
<protein>
    <recommendedName>
        <fullName evidence="6">U6 snRNA-associated Sm-like protein LSm1</fullName>
    </recommendedName>
</protein>
<dbReference type="GO" id="GO:1990904">
    <property type="term" value="C:ribonucleoprotein complex"/>
    <property type="evidence" value="ECO:0007669"/>
    <property type="project" value="UniProtKB-KW"/>
</dbReference>
<proteinExistence type="inferred from homology"/>
<keyword evidence="4 6" id="KW-0694">RNA-binding</keyword>
<feature type="domain" description="Sm" evidence="7">
    <location>
        <begin position="7"/>
        <end position="82"/>
    </location>
</feature>
<comment type="subunit">
    <text evidence="6">LSm subunits form a heteromer with a donut shape.</text>
</comment>
<keyword evidence="2 6" id="KW-0963">Cytoplasm</keyword>
<dbReference type="Gene3D" id="2.30.30.100">
    <property type="match status" value="1"/>
</dbReference>
<accession>A0A8E0RKC9</accession>
<keyword evidence="9" id="KW-1185">Reference proteome</keyword>
<dbReference type="InterPro" id="IPR047575">
    <property type="entry name" value="Sm"/>
</dbReference>
<dbReference type="InterPro" id="IPR010920">
    <property type="entry name" value="LSM_dom_sf"/>
</dbReference>
<dbReference type="GO" id="GO:0006397">
    <property type="term" value="P:mRNA processing"/>
    <property type="evidence" value="ECO:0007669"/>
    <property type="project" value="UniProtKB-UniRule"/>
</dbReference>
<dbReference type="SMART" id="SM00651">
    <property type="entry name" value="Sm"/>
    <property type="match status" value="1"/>
</dbReference>
<dbReference type="PROSITE" id="PS52002">
    <property type="entry name" value="SM"/>
    <property type="match status" value="1"/>
</dbReference>
<comment type="function">
    <text evidence="6">Probably involved with other LSm subunits in the general process of degradation of mRNAs.</text>
</comment>
<comment type="similarity">
    <text evidence="1 6">Belongs to the snRNP Sm proteins family.</text>
</comment>
<dbReference type="Pfam" id="PF01423">
    <property type="entry name" value="LSM"/>
    <property type="match status" value="1"/>
</dbReference>
<evidence type="ECO:0000313" key="8">
    <source>
        <dbReference type="EMBL" id="KAA0184215.1"/>
    </source>
</evidence>
<dbReference type="GO" id="GO:1990726">
    <property type="term" value="C:Lsm1-7-Pat1 complex"/>
    <property type="evidence" value="ECO:0007669"/>
    <property type="project" value="TreeGrafter"/>
</dbReference>
<evidence type="ECO:0000256" key="1">
    <source>
        <dbReference type="ARBA" id="ARBA00006850"/>
    </source>
</evidence>
<evidence type="ECO:0000256" key="3">
    <source>
        <dbReference type="ARBA" id="ARBA00022664"/>
    </source>
</evidence>
<dbReference type="SUPFAM" id="SSF50182">
    <property type="entry name" value="Sm-like ribonucleoproteins"/>
    <property type="match status" value="1"/>
</dbReference>
<evidence type="ECO:0000256" key="4">
    <source>
        <dbReference type="ARBA" id="ARBA00022884"/>
    </source>
</evidence>
<evidence type="ECO:0000256" key="2">
    <source>
        <dbReference type="ARBA" id="ARBA00022490"/>
    </source>
</evidence>
<organism evidence="8 9">
    <name type="scientific">Fasciolopsis buskii</name>
    <dbReference type="NCBI Taxonomy" id="27845"/>
    <lineage>
        <taxon>Eukaryota</taxon>
        <taxon>Metazoa</taxon>
        <taxon>Spiralia</taxon>
        <taxon>Lophotrochozoa</taxon>
        <taxon>Platyhelminthes</taxon>
        <taxon>Trematoda</taxon>
        <taxon>Digenea</taxon>
        <taxon>Plagiorchiida</taxon>
        <taxon>Echinostomata</taxon>
        <taxon>Echinostomatoidea</taxon>
        <taxon>Fasciolidae</taxon>
        <taxon>Fasciolopsis</taxon>
    </lineage>
</organism>
<comment type="caution">
    <text evidence="8">The sequence shown here is derived from an EMBL/GenBank/DDBJ whole genome shotgun (WGS) entry which is preliminary data.</text>
</comment>
<gene>
    <name evidence="6" type="primary">LSM1</name>
    <name evidence="8" type="ORF">FBUS_11484</name>
</gene>
<dbReference type="PANTHER" id="PTHR15588">
    <property type="entry name" value="LSM1"/>
    <property type="match status" value="1"/>
</dbReference>
<dbReference type="GO" id="GO:0000290">
    <property type="term" value="P:deadenylation-dependent decapping of nuclear-transcribed mRNA"/>
    <property type="evidence" value="ECO:0007669"/>
    <property type="project" value="TreeGrafter"/>
</dbReference>
<comment type="subcellular location">
    <subcellularLocation>
        <location evidence="6">Cytoplasm</location>
    </subcellularLocation>
    <subcellularLocation>
        <location evidence="6">Cytoplasm</location>
        <location evidence="6">P-body</location>
    </subcellularLocation>
</comment>
<keyword evidence="3 6" id="KW-0507">mRNA processing</keyword>
<evidence type="ECO:0000256" key="6">
    <source>
        <dbReference type="RuleBase" id="RU365047"/>
    </source>
</evidence>
<dbReference type="GO" id="GO:0000932">
    <property type="term" value="C:P-body"/>
    <property type="evidence" value="ECO:0007669"/>
    <property type="project" value="UniProtKB-SubCell"/>
</dbReference>
<name>A0A8E0RKC9_9TREM</name>
<evidence type="ECO:0000259" key="7">
    <source>
        <dbReference type="PROSITE" id="PS52002"/>
    </source>
</evidence>
<dbReference type="EMBL" id="LUCM01011249">
    <property type="protein sequence ID" value="KAA0184215.1"/>
    <property type="molecule type" value="Genomic_DNA"/>
</dbReference>